<keyword evidence="7" id="KW-0808">Transferase</keyword>
<dbReference type="GO" id="GO:0046872">
    <property type="term" value="F:metal ion binding"/>
    <property type="evidence" value="ECO:0007669"/>
    <property type="project" value="UniProtKB-UniRule"/>
</dbReference>
<dbReference type="NCBIfam" id="TIGR00177">
    <property type="entry name" value="molyb_syn"/>
    <property type="match status" value="1"/>
</dbReference>
<dbReference type="SUPFAM" id="SSF63882">
    <property type="entry name" value="MoeA N-terminal region -like"/>
    <property type="match status" value="1"/>
</dbReference>
<evidence type="ECO:0000256" key="2">
    <source>
        <dbReference type="ARBA" id="ARBA00005046"/>
    </source>
</evidence>
<evidence type="ECO:0000313" key="10">
    <source>
        <dbReference type="Proteomes" id="UP000076976"/>
    </source>
</evidence>
<dbReference type="InterPro" id="IPR001453">
    <property type="entry name" value="MoaB/Mog_dom"/>
</dbReference>
<comment type="catalytic activity">
    <reaction evidence="6">
        <text>adenylyl-molybdopterin + molybdate = Mo-molybdopterin + AMP + H(+)</text>
        <dbReference type="Rhea" id="RHEA:35047"/>
        <dbReference type="ChEBI" id="CHEBI:15378"/>
        <dbReference type="ChEBI" id="CHEBI:36264"/>
        <dbReference type="ChEBI" id="CHEBI:62727"/>
        <dbReference type="ChEBI" id="CHEBI:71302"/>
        <dbReference type="ChEBI" id="CHEBI:456215"/>
        <dbReference type="EC" id="2.10.1.1"/>
    </reaction>
</comment>
<dbReference type="FunFam" id="2.170.190.11:FF:000001">
    <property type="entry name" value="Molybdopterin molybdenumtransferase"/>
    <property type="match status" value="1"/>
</dbReference>
<evidence type="ECO:0000256" key="5">
    <source>
        <dbReference type="ARBA" id="ARBA00023150"/>
    </source>
</evidence>
<protein>
    <recommendedName>
        <fullName evidence="7">Molybdopterin molybdenumtransferase</fullName>
        <ecNumber evidence="7">2.10.1.1</ecNumber>
    </recommendedName>
</protein>
<comment type="similarity">
    <text evidence="3 7">Belongs to the MoeA family.</text>
</comment>
<organism evidence="9 10">
    <name type="scientific">Janibacter melonis</name>
    <dbReference type="NCBI Taxonomy" id="262209"/>
    <lineage>
        <taxon>Bacteria</taxon>
        <taxon>Bacillati</taxon>
        <taxon>Actinomycetota</taxon>
        <taxon>Actinomycetes</taxon>
        <taxon>Micrococcales</taxon>
        <taxon>Intrasporangiaceae</taxon>
        <taxon>Janibacter</taxon>
    </lineage>
</organism>
<keyword evidence="7" id="KW-0460">Magnesium</keyword>
<dbReference type="InterPro" id="IPR038987">
    <property type="entry name" value="MoeA-like"/>
</dbReference>
<dbReference type="UniPathway" id="UPA00344"/>
<evidence type="ECO:0000256" key="4">
    <source>
        <dbReference type="ARBA" id="ARBA00022505"/>
    </source>
</evidence>
<dbReference type="EMBL" id="LQZG01000002">
    <property type="protein sequence ID" value="OAB87905.1"/>
    <property type="molecule type" value="Genomic_DNA"/>
</dbReference>
<dbReference type="InterPro" id="IPR036425">
    <property type="entry name" value="MoaB/Mog-like_dom_sf"/>
</dbReference>
<keyword evidence="10" id="KW-1185">Reference proteome</keyword>
<keyword evidence="5 7" id="KW-0501">Molybdenum cofactor biosynthesis</keyword>
<gene>
    <name evidence="9" type="ORF">AWH69_07740</name>
</gene>
<dbReference type="STRING" id="262209.AWH69_07740"/>
<dbReference type="GO" id="GO:0005829">
    <property type="term" value="C:cytosol"/>
    <property type="evidence" value="ECO:0007669"/>
    <property type="project" value="TreeGrafter"/>
</dbReference>
<evidence type="ECO:0000313" key="9">
    <source>
        <dbReference type="EMBL" id="OAB87905.1"/>
    </source>
</evidence>
<sequence>MSTTRELLTLEQYVAEVLRLVPDPTPVEVVALDDAHGRVLAGAVTARGQVPAFANSAMDGYAVRWADVADAPVELAVVGEVPAGSPHDPAIGPGECVRIMTGAPVPGDADTIVPVELTDGGEQRVHVTAAPERGQGAHVRGAGEDLRAGDLVAEPGTTLTARVLSSVAAAGHAEVPVRRRPVVAVAATGDELVAPGGELGRGQVYESNATHLAATAREQGADVVVPPTVRDEAALVVRALDELAARADVVVLTGGASVGAYDVARDVLTEHAGATYRHVRVQPGKPQGWALWQGTPVVALPGNPVSAAISFEVVVRPLLDALLGRAPRPTTRAVAATGWRSPPGRRQLVPVRITQGEDLRPLATPSHRRGSASHMVTSLAGADALAEVPEETTEVAPGDLLTIRSLA</sequence>
<keyword evidence="7" id="KW-0479">Metal-binding</keyword>
<dbReference type="AlphaFoldDB" id="A0A176QDY0"/>
<dbReference type="Gene3D" id="2.170.190.11">
    <property type="entry name" value="Molybdopterin biosynthesis moea protein, domain 3"/>
    <property type="match status" value="1"/>
</dbReference>
<feature type="domain" description="MoaB/Mog" evidence="8">
    <location>
        <begin position="184"/>
        <end position="321"/>
    </location>
</feature>
<keyword evidence="4 7" id="KW-0500">Molybdenum</keyword>
<accession>A0A176QDY0</accession>
<dbReference type="RefSeq" id="WP_083968586.1">
    <property type="nucleotide sequence ID" value="NZ_LQZG01000002.1"/>
</dbReference>
<evidence type="ECO:0000259" key="8">
    <source>
        <dbReference type="SMART" id="SM00852"/>
    </source>
</evidence>
<dbReference type="NCBIfam" id="NF045515">
    <property type="entry name" value="Glp_gephyrin"/>
    <property type="match status" value="1"/>
</dbReference>
<dbReference type="InterPro" id="IPR005110">
    <property type="entry name" value="MoeA_linker/N"/>
</dbReference>
<dbReference type="SMART" id="SM00852">
    <property type="entry name" value="MoCF_biosynth"/>
    <property type="match status" value="1"/>
</dbReference>
<dbReference type="Pfam" id="PF03453">
    <property type="entry name" value="MoeA_N"/>
    <property type="match status" value="1"/>
</dbReference>
<dbReference type="SUPFAM" id="SSF63867">
    <property type="entry name" value="MoeA C-terminal domain-like"/>
    <property type="match status" value="1"/>
</dbReference>
<dbReference type="InterPro" id="IPR005111">
    <property type="entry name" value="MoeA_C_domain_IV"/>
</dbReference>
<dbReference type="GO" id="GO:0061599">
    <property type="term" value="F:molybdopterin molybdotransferase activity"/>
    <property type="evidence" value="ECO:0007669"/>
    <property type="project" value="UniProtKB-UniRule"/>
</dbReference>
<dbReference type="PANTHER" id="PTHR10192:SF5">
    <property type="entry name" value="GEPHYRIN"/>
    <property type="match status" value="1"/>
</dbReference>
<dbReference type="Gene3D" id="3.40.980.10">
    <property type="entry name" value="MoaB/Mog-like domain"/>
    <property type="match status" value="1"/>
</dbReference>
<dbReference type="Pfam" id="PF00994">
    <property type="entry name" value="MoCF_biosynth"/>
    <property type="match status" value="1"/>
</dbReference>
<comment type="pathway">
    <text evidence="2 7">Cofactor biosynthesis; molybdopterin biosynthesis.</text>
</comment>
<dbReference type="GO" id="GO:0006777">
    <property type="term" value="P:Mo-molybdopterin cofactor biosynthetic process"/>
    <property type="evidence" value="ECO:0007669"/>
    <property type="project" value="UniProtKB-UniRule"/>
</dbReference>
<dbReference type="Gene3D" id="2.40.340.10">
    <property type="entry name" value="MoeA, C-terminal, domain IV"/>
    <property type="match status" value="1"/>
</dbReference>
<dbReference type="SUPFAM" id="SSF53218">
    <property type="entry name" value="Molybdenum cofactor biosynthesis proteins"/>
    <property type="match status" value="1"/>
</dbReference>
<name>A0A176QDY0_9MICO</name>
<dbReference type="Gene3D" id="3.90.105.10">
    <property type="entry name" value="Molybdopterin biosynthesis moea protein, domain 2"/>
    <property type="match status" value="1"/>
</dbReference>
<dbReference type="PANTHER" id="PTHR10192">
    <property type="entry name" value="MOLYBDOPTERIN BIOSYNTHESIS PROTEIN"/>
    <property type="match status" value="1"/>
</dbReference>
<dbReference type="EC" id="2.10.1.1" evidence="7"/>
<comment type="function">
    <text evidence="1 7">Catalyzes the insertion of molybdate into adenylated molybdopterin with the concomitant release of AMP.</text>
</comment>
<dbReference type="InterPro" id="IPR036135">
    <property type="entry name" value="MoeA_linker/N_sf"/>
</dbReference>
<evidence type="ECO:0000256" key="3">
    <source>
        <dbReference type="ARBA" id="ARBA00010763"/>
    </source>
</evidence>
<reference evidence="9 10" key="1">
    <citation type="submission" date="2016-01" db="EMBL/GenBank/DDBJ databases">
        <title>Janibacter melonis strain CD11_4 genome sequencing and assembly.</title>
        <authorList>
            <person name="Nair G.R."/>
            <person name="Kaur G."/>
            <person name="Chander A.M."/>
            <person name="Mayilraj S."/>
        </authorList>
    </citation>
    <scope>NUCLEOTIDE SEQUENCE [LARGE SCALE GENOMIC DNA]</scope>
    <source>
        <strain evidence="9 10">CD11-4</strain>
    </source>
</reference>
<comment type="caution">
    <text evidence="9">The sequence shown here is derived from an EMBL/GenBank/DDBJ whole genome shotgun (WGS) entry which is preliminary data.</text>
</comment>
<dbReference type="Pfam" id="PF03454">
    <property type="entry name" value="MoeA_C"/>
    <property type="match status" value="1"/>
</dbReference>
<dbReference type="Proteomes" id="UP000076976">
    <property type="component" value="Unassembled WGS sequence"/>
</dbReference>
<dbReference type="CDD" id="cd00887">
    <property type="entry name" value="MoeA"/>
    <property type="match status" value="1"/>
</dbReference>
<evidence type="ECO:0000256" key="7">
    <source>
        <dbReference type="RuleBase" id="RU365090"/>
    </source>
</evidence>
<proteinExistence type="inferred from homology"/>
<dbReference type="InterPro" id="IPR036688">
    <property type="entry name" value="MoeA_C_domain_IV_sf"/>
</dbReference>
<evidence type="ECO:0000256" key="6">
    <source>
        <dbReference type="ARBA" id="ARBA00047317"/>
    </source>
</evidence>
<evidence type="ECO:0000256" key="1">
    <source>
        <dbReference type="ARBA" id="ARBA00002901"/>
    </source>
</evidence>
<comment type="cofactor">
    <cofactor evidence="7">
        <name>Mg(2+)</name>
        <dbReference type="ChEBI" id="CHEBI:18420"/>
    </cofactor>
</comment>